<gene>
    <name evidence="1" type="ORF">AAY42_08705</name>
</gene>
<protein>
    <submittedName>
        <fullName evidence="1">Uncharacterized protein</fullName>
    </submittedName>
</protein>
<sequence>MLQFNKTCHNWATQLALYRKTKNKNYQNKTVSQLLKARDYWKKYTETAMLQNINPIWTNRVGHVDWMKAIDFADLNVTIAGKD</sequence>
<comment type="caution">
    <text evidence="1">The sequence shown here is derived from an EMBL/GenBank/DDBJ whole genome shotgun (WGS) entry which is preliminary data.</text>
</comment>
<organism evidence="1 2">
    <name type="scientific">Flagellimonas eckloniae</name>
    <dbReference type="NCBI Taxonomy" id="346185"/>
    <lineage>
        <taxon>Bacteria</taxon>
        <taxon>Pseudomonadati</taxon>
        <taxon>Bacteroidota</taxon>
        <taxon>Flavobacteriia</taxon>
        <taxon>Flavobacteriales</taxon>
        <taxon>Flavobacteriaceae</taxon>
        <taxon>Flagellimonas</taxon>
    </lineage>
</organism>
<name>A0A0Q0XLR2_9FLAO</name>
<dbReference type="RefSeq" id="WP_055394272.1">
    <property type="nucleotide sequence ID" value="NZ_LCTZ01000002.1"/>
</dbReference>
<accession>A0A0Q0XLR2</accession>
<evidence type="ECO:0000313" key="1">
    <source>
        <dbReference type="EMBL" id="KQC29952.1"/>
    </source>
</evidence>
<dbReference type="EMBL" id="LCTZ01000002">
    <property type="protein sequence ID" value="KQC29952.1"/>
    <property type="molecule type" value="Genomic_DNA"/>
</dbReference>
<dbReference type="Proteomes" id="UP000050827">
    <property type="component" value="Unassembled WGS sequence"/>
</dbReference>
<keyword evidence="2" id="KW-1185">Reference proteome</keyword>
<evidence type="ECO:0000313" key="2">
    <source>
        <dbReference type="Proteomes" id="UP000050827"/>
    </source>
</evidence>
<reference evidence="1 2" key="1">
    <citation type="submission" date="2015-04" db="EMBL/GenBank/DDBJ databases">
        <title>Complete genome of flavobacterium.</title>
        <authorList>
            <person name="Kwon Y.M."/>
            <person name="Kim S.-J."/>
        </authorList>
    </citation>
    <scope>NUCLEOTIDE SEQUENCE [LARGE SCALE GENOMIC DNA]</scope>
    <source>
        <strain evidence="1 2">DK169</strain>
    </source>
</reference>
<dbReference type="STRING" id="346185.AAY42_08705"/>
<proteinExistence type="predicted"/>
<dbReference type="AlphaFoldDB" id="A0A0Q0XLR2"/>